<reference evidence="2" key="1">
    <citation type="submission" date="2021-10" db="EMBL/GenBank/DDBJ databases">
        <title>Tropical sea cucumber genome reveals ecological adaptation and Cuvierian tubules defense mechanism.</title>
        <authorList>
            <person name="Chen T."/>
        </authorList>
    </citation>
    <scope>NUCLEOTIDE SEQUENCE</scope>
    <source>
        <strain evidence="2">Nanhai2018</strain>
        <tissue evidence="2">Muscle</tissue>
    </source>
</reference>
<dbReference type="Pfam" id="PF07859">
    <property type="entry name" value="Abhydrolase_3"/>
    <property type="match status" value="1"/>
</dbReference>
<dbReference type="InterPro" id="IPR029058">
    <property type="entry name" value="AB_hydrolase_fold"/>
</dbReference>
<protein>
    <submittedName>
        <fullName evidence="2">Neutral cholesterol ester hydrolase 1</fullName>
    </submittedName>
</protein>
<dbReference type="SUPFAM" id="SSF53474">
    <property type="entry name" value="alpha/beta-Hydrolases"/>
    <property type="match status" value="1"/>
</dbReference>
<dbReference type="AlphaFoldDB" id="A0A9Q1BQ50"/>
<dbReference type="Gene3D" id="3.40.50.1820">
    <property type="entry name" value="alpha/beta hydrolase"/>
    <property type="match status" value="1"/>
</dbReference>
<keyword evidence="2" id="KW-0378">Hydrolase</keyword>
<feature type="domain" description="Alpha/beta hydrolase fold-3" evidence="1">
    <location>
        <begin position="85"/>
        <end position="142"/>
    </location>
</feature>
<evidence type="ECO:0000313" key="3">
    <source>
        <dbReference type="Proteomes" id="UP001152320"/>
    </source>
</evidence>
<gene>
    <name evidence="2" type="ORF">HOLleu_27031</name>
</gene>
<comment type="caution">
    <text evidence="2">The sequence shown here is derived from an EMBL/GenBank/DDBJ whole genome shotgun (WGS) entry which is preliminary data.</text>
</comment>
<name>A0A9Q1BQ50_HOLLE</name>
<dbReference type="Proteomes" id="UP001152320">
    <property type="component" value="Chromosome 13"/>
</dbReference>
<accession>A0A9Q1BQ50</accession>
<evidence type="ECO:0000313" key="2">
    <source>
        <dbReference type="EMBL" id="KAJ8030576.1"/>
    </source>
</evidence>
<dbReference type="GO" id="GO:0016787">
    <property type="term" value="F:hydrolase activity"/>
    <property type="evidence" value="ECO:0007669"/>
    <property type="project" value="UniProtKB-KW"/>
</dbReference>
<proteinExistence type="predicted"/>
<sequence length="169" mass="19815">MLPLTSIARFYSYFILGKRDKEFERLYIENKHVAPSKRQSDSMRTFFNHSLIPPEMRSDSYYKGPSDPNLGSEEVWNKIKDVCLDFRFSAFNNLPLNGLPHAYIITCGFDSIRDDGIFYGEALKAAGVEVEWKHYEESFHGIFWASPTFVFELGEQMRKEAMKYEKRKL</sequence>
<keyword evidence="3" id="KW-1185">Reference proteome</keyword>
<dbReference type="InterPro" id="IPR013094">
    <property type="entry name" value="AB_hydrolase_3"/>
</dbReference>
<evidence type="ECO:0000259" key="1">
    <source>
        <dbReference type="Pfam" id="PF07859"/>
    </source>
</evidence>
<dbReference type="OrthoDB" id="408631at2759"/>
<organism evidence="2 3">
    <name type="scientific">Holothuria leucospilota</name>
    <name type="common">Black long sea cucumber</name>
    <name type="synonym">Mertensiothuria leucospilota</name>
    <dbReference type="NCBI Taxonomy" id="206669"/>
    <lineage>
        <taxon>Eukaryota</taxon>
        <taxon>Metazoa</taxon>
        <taxon>Echinodermata</taxon>
        <taxon>Eleutherozoa</taxon>
        <taxon>Echinozoa</taxon>
        <taxon>Holothuroidea</taxon>
        <taxon>Aspidochirotacea</taxon>
        <taxon>Aspidochirotida</taxon>
        <taxon>Holothuriidae</taxon>
        <taxon>Holothuria</taxon>
    </lineage>
</organism>
<dbReference type="EMBL" id="JAIZAY010000013">
    <property type="protein sequence ID" value="KAJ8030576.1"/>
    <property type="molecule type" value="Genomic_DNA"/>
</dbReference>